<feature type="compositionally biased region" description="Basic residues" evidence="1">
    <location>
        <begin position="1052"/>
        <end position="1064"/>
    </location>
</feature>
<dbReference type="EMBL" id="WIXP02000016">
    <property type="protein sequence ID" value="KAF6198186.1"/>
    <property type="molecule type" value="Genomic_DNA"/>
</dbReference>
<feature type="compositionally biased region" description="Basic residues" evidence="1">
    <location>
        <begin position="888"/>
        <end position="899"/>
    </location>
</feature>
<evidence type="ECO:0000313" key="5">
    <source>
        <dbReference type="Proteomes" id="UP000466442"/>
    </source>
</evidence>
<feature type="domain" description="Chitin-binding type-2" evidence="3">
    <location>
        <begin position="38"/>
        <end position="101"/>
    </location>
</feature>
<proteinExistence type="predicted"/>
<sequence>MYWTHLIFALTLGLLCCYDSIRAVKAGYLDFDNLPETNFSCKNKVIGGYYADVETGCQMFHVCTIGQKGEVTDIKFLCLNGTVFDQETRVCERIDEVDCSKSEDFFNLNLELYGNQAGGIQPEEEFFCEDCSTEEDDYDLSSEVTTRSSTTTTTTTSTTTTPRPTTTVSTTAAPATPKVGQHYANNDPETIAALLALHNAFTQSVQNPKVKPPPPRVINNAFASLTPSTPKPSYYGRPQVTQLPPREDAYDEVDAEDQRVLQEDHRIHQDELRIRQESQRIHQEDHRIRQDDQRVRQDDQRVRQDDQRVRQEEHRYAPLGGHGALTSSTKERHKTNFYQVTTPANLKSNYHHFQSGDSTFLHSFDTGKQYNYQYFHPRKVPEPTAKASVSIVTSTSTSTSVRAVKPNGTTHVHDDPPVHIPTAPDDFPTGYDDYPDDSIDDAFFRDVPRIRTKRSSAEPRHANHKYPDDVNVETTTPKHHNHRYAGQPVRAARILSNEETPTRREQFLQNLLGSLDMEEHDRQKMARFFKVEENDMEDSAGLLHRLGNKLGELIMEDVNKTIHQAKIEQKNATDEIMDMAKINELWQHHYEEMSQEVDLKFELGTERDRRDAEKKEKLMEELAQDYELAKGKIDHMVSSVLDKVETKPDLQQNSTEVTRVKRQAKGLDTEKFAADHQPRRRAKTRLADRPTTRASLVAIKDVAPVFEEVDEGDFTTRPYLKTSDRTLRPRLTTRSVDSTASRPRFNYEITTPAVPPALRRRVQNQRSASLGERSPFIPRLGAVPNVTRDISKLKDVPVYEEEYDSGEMANVQVPYRQEPGPTARPLEFSQGQFPVHAFVSSPSTPSFPVPEYFPQETLDDVSPSTESVQYTTLTPQVSPNSQSTPSRSHSRRVSGRRRVQSPTRIEPTSRQTEDHSPRRASQDRRFLARQQLRTQQLETPSENERVFEVKTQAPPRTQAPLRKVPIQTFEDEYDGGEGPNVPVPFRPEYDKSSRVQESVDGQFPARSHLPPPSSSEQFPLSDHVPQDEAEVDIPTTEVAQITTHPSPPPPRKQVRVSGRSRSRGATRQDQSPRDEVNIPRRASDERIIQTRHRPRRPQTEVSEDVGSYEAKTQGSLRDHETVLENPEPAPPRRTLGTKLASRGSVRGTLRSTTPPNEPPPAPPMDPSLTPDPNFSCDGKIKGSFYADVSNDCKGFFICSQGQIDGPLLKSHFWCGTSTKFNQRSRTCQAEDLVQCEVSSRYYHLNQDFAIPETEEQLKPSFEPQRT</sequence>
<dbReference type="SUPFAM" id="SSF57625">
    <property type="entry name" value="Invertebrate chitin-binding proteins"/>
    <property type="match status" value="2"/>
</dbReference>
<dbReference type="Proteomes" id="UP000466442">
    <property type="component" value="Linkage Group LG16"/>
</dbReference>
<feature type="region of interest" description="Disordered" evidence="1">
    <location>
        <begin position="844"/>
        <end position="1171"/>
    </location>
</feature>
<feature type="domain" description="Chitin-binding type-2" evidence="3">
    <location>
        <begin position="1173"/>
        <end position="1237"/>
    </location>
</feature>
<dbReference type="Gene3D" id="3.20.20.80">
    <property type="entry name" value="Glycosidases"/>
    <property type="match status" value="1"/>
</dbReference>
<gene>
    <name evidence="4" type="ORF">GE061_007933</name>
</gene>
<dbReference type="Pfam" id="PF01607">
    <property type="entry name" value="CBM_14"/>
    <property type="match status" value="2"/>
</dbReference>
<feature type="compositionally biased region" description="Basic and acidic residues" evidence="1">
    <location>
        <begin position="1070"/>
        <end position="1088"/>
    </location>
</feature>
<feature type="compositionally biased region" description="Basic and acidic residues" evidence="1">
    <location>
        <begin position="911"/>
        <end position="926"/>
    </location>
</feature>
<dbReference type="InterPro" id="IPR002557">
    <property type="entry name" value="Chitin-bd_dom"/>
</dbReference>
<feature type="compositionally biased region" description="Polar residues" evidence="1">
    <location>
        <begin position="862"/>
        <end position="885"/>
    </location>
</feature>
<reference evidence="4" key="1">
    <citation type="journal article" date="2021" name="Mol. Ecol. Resour.">
        <title>Apolygus lucorum genome provides insights into omnivorousness and mesophyll feeding.</title>
        <authorList>
            <person name="Liu Y."/>
            <person name="Liu H."/>
            <person name="Wang H."/>
            <person name="Huang T."/>
            <person name="Liu B."/>
            <person name="Yang B."/>
            <person name="Yin L."/>
            <person name="Li B."/>
            <person name="Zhang Y."/>
            <person name="Zhang S."/>
            <person name="Jiang F."/>
            <person name="Zhang X."/>
            <person name="Ren Y."/>
            <person name="Wang B."/>
            <person name="Wang S."/>
            <person name="Lu Y."/>
            <person name="Wu K."/>
            <person name="Fan W."/>
            <person name="Wang G."/>
        </authorList>
    </citation>
    <scope>NUCLEOTIDE SEQUENCE</scope>
    <source>
        <strain evidence="4">12Hb</strain>
    </source>
</reference>
<dbReference type="PROSITE" id="PS50940">
    <property type="entry name" value="CHIT_BIND_II"/>
    <property type="match status" value="2"/>
</dbReference>
<dbReference type="SMART" id="SM00494">
    <property type="entry name" value="ChtBD2"/>
    <property type="match status" value="2"/>
</dbReference>
<keyword evidence="2" id="KW-0732">Signal</keyword>
<dbReference type="PANTHER" id="PTHR22933">
    <property type="entry name" value="FI18007P1-RELATED"/>
    <property type="match status" value="1"/>
</dbReference>
<dbReference type="GO" id="GO:0005576">
    <property type="term" value="C:extracellular region"/>
    <property type="evidence" value="ECO:0007669"/>
    <property type="project" value="InterPro"/>
</dbReference>
<feature type="chain" id="PRO_5035866168" description="Chitin-binding type-2 domain-containing protein" evidence="2">
    <location>
        <begin position="24"/>
        <end position="1266"/>
    </location>
</feature>
<dbReference type="GO" id="GO:0008061">
    <property type="term" value="F:chitin binding"/>
    <property type="evidence" value="ECO:0007669"/>
    <property type="project" value="InterPro"/>
</dbReference>
<dbReference type="Gene3D" id="2.170.140.10">
    <property type="entry name" value="Chitin binding domain"/>
    <property type="match status" value="1"/>
</dbReference>
<feature type="region of interest" description="Disordered" evidence="1">
    <location>
        <begin position="225"/>
        <end position="247"/>
    </location>
</feature>
<organism evidence="4 5">
    <name type="scientific">Apolygus lucorum</name>
    <name type="common">Small green plant bug</name>
    <name type="synonym">Lygocoris lucorum</name>
    <dbReference type="NCBI Taxonomy" id="248454"/>
    <lineage>
        <taxon>Eukaryota</taxon>
        <taxon>Metazoa</taxon>
        <taxon>Ecdysozoa</taxon>
        <taxon>Arthropoda</taxon>
        <taxon>Hexapoda</taxon>
        <taxon>Insecta</taxon>
        <taxon>Pterygota</taxon>
        <taxon>Neoptera</taxon>
        <taxon>Paraneoptera</taxon>
        <taxon>Hemiptera</taxon>
        <taxon>Heteroptera</taxon>
        <taxon>Panheteroptera</taxon>
        <taxon>Cimicomorpha</taxon>
        <taxon>Miridae</taxon>
        <taxon>Mirini</taxon>
        <taxon>Apolygus</taxon>
    </lineage>
</organism>
<feature type="region of interest" description="Disordered" evidence="1">
    <location>
        <begin position="138"/>
        <end position="179"/>
    </location>
</feature>
<dbReference type="InterPro" id="IPR052976">
    <property type="entry name" value="Scoloptoxin-like"/>
</dbReference>
<accession>A0A8S9WQV4</accession>
<keyword evidence="5" id="KW-1185">Reference proteome</keyword>
<dbReference type="InterPro" id="IPR036508">
    <property type="entry name" value="Chitin-bd_dom_sf"/>
</dbReference>
<feature type="signal peptide" evidence="2">
    <location>
        <begin position="1"/>
        <end position="23"/>
    </location>
</feature>
<evidence type="ECO:0000256" key="1">
    <source>
        <dbReference type="SAM" id="MobiDB-lite"/>
    </source>
</evidence>
<dbReference type="AlphaFoldDB" id="A0A8S9WQV4"/>
<evidence type="ECO:0000259" key="3">
    <source>
        <dbReference type="PROSITE" id="PS50940"/>
    </source>
</evidence>
<feature type="compositionally biased region" description="Polar residues" evidence="1">
    <location>
        <begin position="931"/>
        <end position="940"/>
    </location>
</feature>
<dbReference type="OrthoDB" id="10065127at2759"/>
<evidence type="ECO:0000313" key="4">
    <source>
        <dbReference type="EMBL" id="KAF6198186.1"/>
    </source>
</evidence>
<feature type="region of interest" description="Disordered" evidence="1">
    <location>
        <begin position="400"/>
        <end position="419"/>
    </location>
</feature>
<protein>
    <recommendedName>
        <fullName evidence="3">Chitin-binding type-2 domain-containing protein</fullName>
    </recommendedName>
</protein>
<evidence type="ECO:0000256" key="2">
    <source>
        <dbReference type="SAM" id="SignalP"/>
    </source>
</evidence>
<feature type="compositionally biased region" description="Pro residues" evidence="1">
    <location>
        <begin position="1155"/>
        <end position="1165"/>
    </location>
</feature>
<feature type="region of interest" description="Disordered" evidence="1">
    <location>
        <begin position="262"/>
        <end position="314"/>
    </location>
</feature>
<comment type="caution">
    <text evidence="4">The sequence shown here is derived from an EMBL/GenBank/DDBJ whole genome shotgun (WGS) entry which is preliminary data.</text>
</comment>
<dbReference type="PANTHER" id="PTHR22933:SF43">
    <property type="entry name" value="LP10131P"/>
    <property type="match status" value="1"/>
</dbReference>
<name>A0A8S9WQV4_APOLU</name>
<feature type="compositionally biased region" description="Low complexity" evidence="1">
    <location>
        <begin position="144"/>
        <end position="177"/>
    </location>
</feature>